<dbReference type="EMBL" id="AMZH03008064">
    <property type="protein sequence ID" value="RRT59797.1"/>
    <property type="molecule type" value="Genomic_DNA"/>
</dbReference>
<evidence type="ECO:0000256" key="1">
    <source>
        <dbReference type="SAM" id="MobiDB-lite"/>
    </source>
</evidence>
<proteinExistence type="predicted"/>
<gene>
    <name evidence="2" type="ORF">B296_00045544</name>
</gene>
<evidence type="ECO:0000313" key="2">
    <source>
        <dbReference type="EMBL" id="RRT59797.1"/>
    </source>
</evidence>
<organism evidence="2 3">
    <name type="scientific">Ensete ventricosum</name>
    <name type="common">Abyssinian banana</name>
    <name type="synonym">Musa ensete</name>
    <dbReference type="NCBI Taxonomy" id="4639"/>
    <lineage>
        <taxon>Eukaryota</taxon>
        <taxon>Viridiplantae</taxon>
        <taxon>Streptophyta</taxon>
        <taxon>Embryophyta</taxon>
        <taxon>Tracheophyta</taxon>
        <taxon>Spermatophyta</taxon>
        <taxon>Magnoliopsida</taxon>
        <taxon>Liliopsida</taxon>
        <taxon>Zingiberales</taxon>
        <taxon>Musaceae</taxon>
        <taxon>Ensete</taxon>
    </lineage>
</organism>
<reference evidence="2 3" key="1">
    <citation type="journal article" date="2014" name="Agronomy (Basel)">
        <title>A Draft Genome Sequence for Ensete ventricosum, the Drought-Tolerant Tree Against Hunger.</title>
        <authorList>
            <person name="Harrison J."/>
            <person name="Moore K.A."/>
            <person name="Paszkiewicz K."/>
            <person name="Jones T."/>
            <person name="Grant M."/>
            <person name="Ambacheew D."/>
            <person name="Muzemil S."/>
            <person name="Studholme D.J."/>
        </authorList>
    </citation>
    <scope>NUCLEOTIDE SEQUENCE [LARGE SCALE GENOMIC DNA]</scope>
</reference>
<feature type="region of interest" description="Disordered" evidence="1">
    <location>
        <begin position="1"/>
        <end position="33"/>
    </location>
</feature>
<sequence length="104" mass="11370">MSWRPSGRTRIRPGRTPAPHGVRGPRGTGSPGWWRPASLSRPCYEVTCSLPCSFCLLPKELMKTEAHTHISMDGAAEEGEQFGVQVSEGDRRLTRVGDYGGMIG</sequence>
<comment type="caution">
    <text evidence="2">The sequence shown here is derived from an EMBL/GenBank/DDBJ whole genome shotgun (WGS) entry which is preliminary data.</text>
</comment>
<evidence type="ECO:0000313" key="3">
    <source>
        <dbReference type="Proteomes" id="UP000287651"/>
    </source>
</evidence>
<dbReference type="AlphaFoldDB" id="A0A426Z735"/>
<accession>A0A426Z735</accession>
<dbReference type="Proteomes" id="UP000287651">
    <property type="component" value="Unassembled WGS sequence"/>
</dbReference>
<name>A0A426Z735_ENSVE</name>
<protein>
    <submittedName>
        <fullName evidence="2">Uncharacterized protein</fullName>
    </submittedName>
</protein>